<dbReference type="RefSeq" id="WP_123325060.1">
    <property type="nucleotide sequence ID" value="NZ_JBHRSX010000034.1"/>
</dbReference>
<accession>A0ABV7K0Y3</accession>
<name>A0ABV7K0Y3_9ALTE</name>
<dbReference type="Proteomes" id="UP001595477">
    <property type="component" value="Unassembled WGS sequence"/>
</dbReference>
<feature type="transmembrane region" description="Helical" evidence="1">
    <location>
        <begin position="44"/>
        <end position="63"/>
    </location>
</feature>
<organism evidence="2 3">
    <name type="scientific">Alteromonas oceani</name>
    <dbReference type="NCBI Taxonomy" id="2071609"/>
    <lineage>
        <taxon>Bacteria</taxon>
        <taxon>Pseudomonadati</taxon>
        <taxon>Pseudomonadota</taxon>
        <taxon>Gammaproteobacteria</taxon>
        <taxon>Alteromonadales</taxon>
        <taxon>Alteromonadaceae</taxon>
        <taxon>Alteromonas/Salinimonas group</taxon>
        <taxon>Alteromonas</taxon>
    </lineage>
</organism>
<keyword evidence="1" id="KW-0812">Transmembrane</keyword>
<keyword evidence="3" id="KW-1185">Reference proteome</keyword>
<keyword evidence="1" id="KW-0472">Membrane</keyword>
<sequence>MNKDTLINNVLHYSAVIISAGLAYFAVFFILLSLEVEADKALHWALFTSLITALATLFLKMVVAPLRTRDHDSE</sequence>
<dbReference type="EMBL" id="JBHRSX010000034">
    <property type="protein sequence ID" value="MFC3203020.1"/>
    <property type="molecule type" value="Genomic_DNA"/>
</dbReference>
<evidence type="ECO:0000313" key="2">
    <source>
        <dbReference type="EMBL" id="MFC3203020.1"/>
    </source>
</evidence>
<protein>
    <submittedName>
        <fullName evidence="2">Uncharacterized protein</fullName>
    </submittedName>
</protein>
<keyword evidence="1" id="KW-1133">Transmembrane helix</keyword>
<evidence type="ECO:0000256" key="1">
    <source>
        <dbReference type="SAM" id="Phobius"/>
    </source>
</evidence>
<evidence type="ECO:0000313" key="3">
    <source>
        <dbReference type="Proteomes" id="UP001595477"/>
    </source>
</evidence>
<proteinExistence type="predicted"/>
<reference evidence="3" key="1">
    <citation type="journal article" date="2019" name="Int. J. Syst. Evol. Microbiol.">
        <title>The Global Catalogue of Microorganisms (GCM) 10K type strain sequencing project: providing services to taxonomists for standard genome sequencing and annotation.</title>
        <authorList>
            <consortium name="The Broad Institute Genomics Platform"/>
            <consortium name="The Broad Institute Genome Sequencing Center for Infectious Disease"/>
            <person name="Wu L."/>
            <person name="Ma J."/>
        </authorList>
    </citation>
    <scope>NUCLEOTIDE SEQUENCE [LARGE SCALE GENOMIC DNA]</scope>
    <source>
        <strain evidence="3">KCTC 52449</strain>
    </source>
</reference>
<comment type="caution">
    <text evidence="2">The sequence shown here is derived from an EMBL/GenBank/DDBJ whole genome shotgun (WGS) entry which is preliminary data.</text>
</comment>
<gene>
    <name evidence="2" type="ORF">ACFOEW_14485</name>
</gene>
<feature type="transmembrane region" description="Helical" evidence="1">
    <location>
        <begin position="12"/>
        <end position="32"/>
    </location>
</feature>